<dbReference type="RefSeq" id="WP_239181304.1">
    <property type="nucleotide sequence ID" value="NZ_JAKRDF010000028.1"/>
</dbReference>
<evidence type="ECO:0000259" key="3">
    <source>
        <dbReference type="PROSITE" id="PS50943"/>
    </source>
</evidence>
<dbReference type="Proteomes" id="UP001521911">
    <property type="component" value="Unassembled WGS sequence"/>
</dbReference>
<evidence type="ECO:0000313" key="5">
    <source>
        <dbReference type="Proteomes" id="UP001521911"/>
    </source>
</evidence>
<reference evidence="4 5" key="1">
    <citation type="submission" date="2022-02" db="EMBL/GenBank/DDBJ databases">
        <title>Uncovering new skin microbiome diversity through culturing and metagenomics.</title>
        <authorList>
            <person name="Conlan S."/>
            <person name="Deming C."/>
            <person name="Nisc Comparative Sequencing Program N."/>
            <person name="Segre J.A."/>
        </authorList>
    </citation>
    <scope>NUCLEOTIDE SEQUENCE [LARGE SCALE GENOMIC DNA]</scope>
    <source>
        <strain evidence="4 5">ACRQV</strain>
    </source>
</reference>
<dbReference type="CDD" id="cd00093">
    <property type="entry name" value="HTH_XRE"/>
    <property type="match status" value="1"/>
</dbReference>
<sequence length="365" mass="39848">MNVPIAAELFPAGEILADELDTRGWTQADFAEVLGRPAQFVSEIISGKKEITRESAAQIGAALGTSAEFWLNLQDSYLLWKQSQDDRMQNNLNGVKTRAQLRELAPVPLLVKRGYITATDVQSQAREVLNLFGKKSFEDPLGISFAARRSNCEENVTVLQEAWAACVRATASVLEAAPYSRKALEDLARTLSSRACDPQAFAEFQTLFAEAGVKLVYVEAFPGGKLDGCAMMVDGHPVIGISGRGKRLDKILFTILHETAHILLGHLVDNGEVILDDLSDDSADNEAQADQLASELVISSPLPAVPDRVHSSWIKEQADHLGVHPITLIGRLQKEGNLSWKTTLVRNAPTVIAQLESWESPSQPD</sequence>
<dbReference type="NCBIfam" id="TIGR02607">
    <property type="entry name" value="antidote_HigA"/>
    <property type="match status" value="1"/>
</dbReference>
<gene>
    <name evidence="4" type="ORF">MHK08_12760</name>
</gene>
<dbReference type="Gene3D" id="1.10.10.2910">
    <property type="match status" value="1"/>
</dbReference>
<dbReference type="SUPFAM" id="SSF47413">
    <property type="entry name" value="lambda repressor-like DNA-binding domains"/>
    <property type="match status" value="1"/>
</dbReference>
<feature type="domain" description="HTH cro/C1-type" evidence="3">
    <location>
        <begin position="23"/>
        <end position="70"/>
    </location>
</feature>
<dbReference type="PROSITE" id="PS50943">
    <property type="entry name" value="HTH_CROC1"/>
    <property type="match status" value="1"/>
</dbReference>
<dbReference type="SMART" id="SM00530">
    <property type="entry name" value="HTH_XRE"/>
    <property type="match status" value="1"/>
</dbReference>
<protein>
    <submittedName>
        <fullName evidence="4">HigA family addiction module antitoxin</fullName>
    </submittedName>
</protein>
<accession>A0ABS9PYQ0</accession>
<evidence type="ECO:0000256" key="2">
    <source>
        <dbReference type="ARBA" id="ARBA00023125"/>
    </source>
</evidence>
<comment type="caution">
    <text evidence="4">The sequence shown here is derived from an EMBL/GenBank/DDBJ whole genome shotgun (WGS) entry which is preliminary data.</text>
</comment>
<dbReference type="InterPro" id="IPR010982">
    <property type="entry name" value="Lambda_DNA-bd_dom_sf"/>
</dbReference>
<dbReference type="InterPro" id="IPR010359">
    <property type="entry name" value="IrrE_HExxH"/>
</dbReference>
<keyword evidence="2" id="KW-0238">DNA-binding</keyword>
<dbReference type="PANTHER" id="PTHR36924">
    <property type="entry name" value="ANTITOXIN HIGA-1"/>
    <property type="match status" value="1"/>
</dbReference>
<evidence type="ECO:0000256" key="1">
    <source>
        <dbReference type="ARBA" id="ARBA00007227"/>
    </source>
</evidence>
<evidence type="ECO:0000313" key="4">
    <source>
        <dbReference type="EMBL" id="MCG7277323.1"/>
    </source>
</evidence>
<dbReference type="PANTHER" id="PTHR36924:SF1">
    <property type="entry name" value="ANTITOXIN HIGA-1"/>
    <property type="match status" value="1"/>
</dbReference>
<dbReference type="Gene3D" id="1.10.260.40">
    <property type="entry name" value="lambda repressor-like DNA-binding domains"/>
    <property type="match status" value="1"/>
</dbReference>
<dbReference type="InterPro" id="IPR001387">
    <property type="entry name" value="Cro/C1-type_HTH"/>
</dbReference>
<name>A0ABS9PYQ0_9CORY</name>
<keyword evidence="5" id="KW-1185">Reference proteome</keyword>
<dbReference type="InterPro" id="IPR013430">
    <property type="entry name" value="Toxin_antidote_HigA"/>
</dbReference>
<dbReference type="Pfam" id="PF01381">
    <property type="entry name" value="HTH_3"/>
    <property type="match status" value="1"/>
</dbReference>
<comment type="similarity">
    <text evidence="1">Belongs to the short-chain fatty acyl-CoA assimilation regulator (ScfR) family.</text>
</comment>
<proteinExistence type="inferred from homology"/>
<organism evidence="4 5">
    <name type="scientific">Corynebacterium singulare</name>
    <dbReference type="NCBI Taxonomy" id="161899"/>
    <lineage>
        <taxon>Bacteria</taxon>
        <taxon>Bacillati</taxon>
        <taxon>Actinomycetota</taxon>
        <taxon>Actinomycetes</taxon>
        <taxon>Mycobacteriales</taxon>
        <taxon>Corynebacteriaceae</taxon>
        <taxon>Corynebacterium</taxon>
    </lineage>
</organism>
<dbReference type="Pfam" id="PF06114">
    <property type="entry name" value="Peptidase_M78"/>
    <property type="match status" value="1"/>
</dbReference>
<dbReference type="EMBL" id="JAKRDF010000028">
    <property type="protein sequence ID" value="MCG7277323.1"/>
    <property type="molecule type" value="Genomic_DNA"/>
</dbReference>